<keyword evidence="8" id="KW-1185">Reference proteome</keyword>
<dbReference type="InterPro" id="IPR037069">
    <property type="entry name" value="AcylCoA_DH/ox_N_sf"/>
</dbReference>
<dbReference type="AlphaFoldDB" id="A0A6G1X6G9"/>
<dbReference type="Proteomes" id="UP000480185">
    <property type="component" value="Unassembled WGS sequence"/>
</dbReference>
<evidence type="ECO:0000256" key="2">
    <source>
        <dbReference type="ARBA" id="ARBA00009347"/>
    </source>
</evidence>
<dbReference type="EMBL" id="WJNH01000005">
    <property type="protein sequence ID" value="MRG86532.1"/>
    <property type="molecule type" value="Genomic_DNA"/>
</dbReference>
<dbReference type="InterPro" id="IPR009075">
    <property type="entry name" value="AcylCo_DH/oxidase_C"/>
</dbReference>
<dbReference type="InterPro" id="IPR009100">
    <property type="entry name" value="AcylCoA_DH/oxidase_NM_dom_sf"/>
</dbReference>
<organism evidence="7 8">
    <name type="scientific">Salinibacillus xinjiangensis</name>
    <dbReference type="NCBI Taxonomy" id="1229268"/>
    <lineage>
        <taxon>Bacteria</taxon>
        <taxon>Bacillati</taxon>
        <taxon>Bacillota</taxon>
        <taxon>Bacilli</taxon>
        <taxon>Bacillales</taxon>
        <taxon>Bacillaceae</taxon>
        <taxon>Salinibacillus</taxon>
    </lineage>
</organism>
<feature type="domain" description="Acyl-CoA dehydrogenase/oxidase C-terminal" evidence="5">
    <location>
        <begin position="230"/>
        <end position="354"/>
    </location>
</feature>
<evidence type="ECO:0000256" key="4">
    <source>
        <dbReference type="ARBA" id="ARBA00022827"/>
    </source>
</evidence>
<dbReference type="PROSITE" id="PS00073">
    <property type="entry name" value="ACYL_COA_DH_2"/>
    <property type="match status" value="1"/>
</dbReference>
<comment type="similarity">
    <text evidence="2">Belongs to the acyl-CoA dehydrogenase family.</text>
</comment>
<name>A0A6G1X6G9_9BACI</name>
<dbReference type="Gene3D" id="1.10.540.10">
    <property type="entry name" value="Acyl-CoA dehydrogenase/oxidase, N-terminal domain"/>
    <property type="match status" value="1"/>
</dbReference>
<feature type="domain" description="Acyl-CoA dehydrogenase/oxidase N-terminal" evidence="6">
    <location>
        <begin position="7"/>
        <end position="84"/>
    </location>
</feature>
<dbReference type="SUPFAM" id="SSF47203">
    <property type="entry name" value="Acyl-CoA dehydrogenase C-terminal domain-like"/>
    <property type="match status" value="1"/>
</dbReference>
<protein>
    <submittedName>
        <fullName evidence="7">Acyl-CoA dehydrogenase</fullName>
    </submittedName>
</protein>
<dbReference type="Pfam" id="PF00441">
    <property type="entry name" value="Acyl-CoA_dh_1"/>
    <property type="match status" value="1"/>
</dbReference>
<dbReference type="PIRSF" id="PIRSF016578">
    <property type="entry name" value="HsaA"/>
    <property type="match status" value="1"/>
</dbReference>
<dbReference type="InterPro" id="IPR013786">
    <property type="entry name" value="AcylCoA_DH/ox_N"/>
</dbReference>
<sequence>MISFRSTEEELAFVEVAKNLAKEKIRPQARICERNQKLNEEIVQEVQELGFLSLELSEDWDGLELPLISQVQILQGLCYGDLDVVQGLPGAGDAASFIRFLNQRLDTYKTDIVDELQTVSYLDLSEDWGTNIEVKKEMNHYILNGMSQPVKLAAQADYVLIAVMDSNGEPILFWLDSSVHPWHVEEGDYRLGLLTSGIARFTFDHVKISTDAILAQGNTAEKIIQDGRTRVRILQAAREVGLMEAALDYATEYTASRKAFGQEIAKFQGVSFRIAKMAIETRIVNHLVWEAALQADQEHPEAEGLSLRALHRAHKSLRYVTDSAVQLLGGHGYIQEFPVEKWMRDAQAQVTLYGRERQCLKKRGEQIIAGNREEVMA</sequence>
<accession>A0A6G1X6G9</accession>
<proteinExistence type="inferred from homology"/>
<evidence type="ECO:0000256" key="3">
    <source>
        <dbReference type="ARBA" id="ARBA00022630"/>
    </source>
</evidence>
<dbReference type="RefSeq" id="WP_153728443.1">
    <property type="nucleotide sequence ID" value="NZ_WJNH01000005.1"/>
</dbReference>
<keyword evidence="4" id="KW-0274">FAD</keyword>
<dbReference type="OrthoDB" id="2371581at2"/>
<reference evidence="7 8" key="1">
    <citation type="submission" date="2019-11" db="EMBL/GenBank/DDBJ databases">
        <authorList>
            <person name="Li J."/>
        </authorList>
    </citation>
    <scope>NUCLEOTIDE SEQUENCE [LARGE SCALE GENOMIC DNA]</scope>
    <source>
        <strain evidence="7 8">J4</strain>
    </source>
</reference>
<dbReference type="PANTHER" id="PTHR43884">
    <property type="entry name" value="ACYL-COA DEHYDROGENASE"/>
    <property type="match status" value="1"/>
</dbReference>
<dbReference type="Pfam" id="PF02771">
    <property type="entry name" value="Acyl-CoA_dh_N"/>
    <property type="match status" value="1"/>
</dbReference>
<dbReference type="GO" id="GO:0050660">
    <property type="term" value="F:flavin adenine dinucleotide binding"/>
    <property type="evidence" value="ECO:0007669"/>
    <property type="project" value="InterPro"/>
</dbReference>
<dbReference type="CDD" id="cd00567">
    <property type="entry name" value="ACAD"/>
    <property type="match status" value="1"/>
</dbReference>
<dbReference type="Gene3D" id="1.20.140.10">
    <property type="entry name" value="Butyryl-CoA Dehydrogenase, subunit A, domain 3"/>
    <property type="match status" value="1"/>
</dbReference>
<comment type="caution">
    <text evidence="7">The sequence shown here is derived from an EMBL/GenBank/DDBJ whole genome shotgun (WGS) entry which is preliminary data.</text>
</comment>
<comment type="cofactor">
    <cofactor evidence="1">
        <name>FAD</name>
        <dbReference type="ChEBI" id="CHEBI:57692"/>
    </cofactor>
</comment>
<evidence type="ECO:0000259" key="5">
    <source>
        <dbReference type="Pfam" id="PF00441"/>
    </source>
</evidence>
<evidence type="ECO:0000313" key="8">
    <source>
        <dbReference type="Proteomes" id="UP000480185"/>
    </source>
</evidence>
<evidence type="ECO:0000313" key="7">
    <source>
        <dbReference type="EMBL" id="MRG86532.1"/>
    </source>
</evidence>
<evidence type="ECO:0000256" key="1">
    <source>
        <dbReference type="ARBA" id="ARBA00001974"/>
    </source>
</evidence>
<dbReference type="GO" id="GO:0003995">
    <property type="term" value="F:acyl-CoA dehydrogenase activity"/>
    <property type="evidence" value="ECO:0007669"/>
    <property type="project" value="InterPro"/>
</dbReference>
<gene>
    <name evidence="7" type="ORF">GH754_09335</name>
</gene>
<dbReference type="InterPro" id="IPR006089">
    <property type="entry name" value="Acyl-CoA_DH_CS"/>
</dbReference>
<dbReference type="PANTHER" id="PTHR43884:SF12">
    <property type="entry name" value="ISOVALERYL-COA DEHYDROGENASE, MITOCHONDRIAL-RELATED"/>
    <property type="match status" value="1"/>
</dbReference>
<dbReference type="SUPFAM" id="SSF56645">
    <property type="entry name" value="Acyl-CoA dehydrogenase NM domain-like"/>
    <property type="match status" value="1"/>
</dbReference>
<keyword evidence="3" id="KW-0285">Flavoprotein</keyword>
<evidence type="ECO:0000259" key="6">
    <source>
        <dbReference type="Pfam" id="PF02771"/>
    </source>
</evidence>
<dbReference type="InterPro" id="IPR036250">
    <property type="entry name" value="AcylCo_DH-like_C"/>
</dbReference>